<evidence type="ECO:0000313" key="6">
    <source>
        <dbReference type="EMBL" id="MDP0971501.1"/>
    </source>
</evidence>
<evidence type="ECO:0000256" key="2">
    <source>
        <dbReference type="ARBA" id="ARBA00022723"/>
    </source>
</evidence>
<evidence type="ECO:0000256" key="4">
    <source>
        <dbReference type="ARBA" id="ARBA00022833"/>
    </source>
</evidence>
<comment type="cofactor">
    <cofactor evidence="1">
        <name>Zn(2+)</name>
        <dbReference type="ChEBI" id="CHEBI:29105"/>
    </cofactor>
</comment>
<dbReference type="SUPFAM" id="SSF56281">
    <property type="entry name" value="Metallo-hydrolase/oxidoreductase"/>
    <property type="match status" value="1"/>
</dbReference>
<dbReference type="Gene3D" id="3.60.15.10">
    <property type="entry name" value="Ribonuclease Z/Hydroxyacylglutathione hydrolase-like"/>
    <property type="match status" value="1"/>
</dbReference>
<keyword evidence="4" id="KW-0862">Zinc</keyword>
<gene>
    <name evidence="6" type="ORF">Q6294_31655</name>
</gene>
<evidence type="ECO:0000256" key="1">
    <source>
        <dbReference type="ARBA" id="ARBA00001947"/>
    </source>
</evidence>
<feature type="domain" description="Metallo-beta-lactamase" evidence="5">
    <location>
        <begin position="1"/>
        <end position="80"/>
    </location>
</feature>
<feature type="non-terminal residue" evidence="6">
    <location>
        <position position="1"/>
    </location>
</feature>
<dbReference type="PANTHER" id="PTHR46233:SF3">
    <property type="entry name" value="HYDROXYACYLGLUTATHIONE HYDROLASE GLOC"/>
    <property type="match status" value="1"/>
</dbReference>
<accession>A0AAW8APT0</accession>
<proteinExistence type="predicted"/>
<keyword evidence="2" id="KW-0479">Metal-binding</keyword>
<dbReference type="CDD" id="cd06262">
    <property type="entry name" value="metallo-hydrolase-like_MBL-fold"/>
    <property type="match status" value="1"/>
</dbReference>
<dbReference type="Proteomes" id="UP001244490">
    <property type="component" value="Unassembled WGS sequence"/>
</dbReference>
<keyword evidence="3" id="KW-0378">Hydrolase</keyword>
<dbReference type="InterPro" id="IPR001279">
    <property type="entry name" value="Metallo-B-lactamas"/>
</dbReference>
<dbReference type="InterPro" id="IPR051453">
    <property type="entry name" value="MBL_Glyoxalase_II"/>
</dbReference>
<dbReference type="Pfam" id="PF00753">
    <property type="entry name" value="Lactamase_B"/>
    <property type="match status" value="1"/>
</dbReference>
<organism evidence="6 7">
    <name type="scientific">Klebsiella pneumoniae</name>
    <dbReference type="NCBI Taxonomy" id="573"/>
    <lineage>
        <taxon>Bacteria</taxon>
        <taxon>Pseudomonadati</taxon>
        <taxon>Pseudomonadota</taxon>
        <taxon>Gammaproteobacteria</taxon>
        <taxon>Enterobacterales</taxon>
        <taxon>Enterobacteriaceae</taxon>
        <taxon>Klebsiella/Raoultella group</taxon>
        <taxon>Klebsiella</taxon>
        <taxon>Klebsiella pneumoniae complex</taxon>
    </lineage>
</organism>
<dbReference type="PANTHER" id="PTHR46233">
    <property type="entry name" value="HYDROXYACYLGLUTATHIONE HYDROLASE GLOC"/>
    <property type="match status" value="1"/>
</dbReference>
<protein>
    <submittedName>
        <fullName evidence="6">MBL fold metallo-hydrolase</fullName>
    </submittedName>
</protein>
<comment type="caution">
    <text evidence="6">The sequence shown here is derived from an EMBL/GenBank/DDBJ whole genome shotgun (WGS) entry which is preliminary data.</text>
</comment>
<evidence type="ECO:0000256" key="3">
    <source>
        <dbReference type="ARBA" id="ARBA00022801"/>
    </source>
</evidence>
<feature type="non-terminal residue" evidence="6">
    <location>
        <position position="85"/>
    </location>
</feature>
<dbReference type="GO" id="GO:0046872">
    <property type="term" value="F:metal ion binding"/>
    <property type="evidence" value="ECO:0007669"/>
    <property type="project" value="UniProtKB-KW"/>
</dbReference>
<dbReference type="AlphaFoldDB" id="A0AAW8APT0"/>
<evidence type="ECO:0000259" key="5">
    <source>
        <dbReference type="Pfam" id="PF00753"/>
    </source>
</evidence>
<sequence length="85" mass="9631">TYLLSNSTSHLIIDPGSDSSALLERLKITDKTISAILLTHAHFDHIIGLNELRKHFPDVPIYLHSAEKEWMKNPKLNASFFFLGT</sequence>
<dbReference type="InterPro" id="IPR036866">
    <property type="entry name" value="RibonucZ/Hydroxyglut_hydro"/>
</dbReference>
<dbReference type="EMBL" id="JAUUIA010000839">
    <property type="protein sequence ID" value="MDP0971501.1"/>
    <property type="molecule type" value="Genomic_DNA"/>
</dbReference>
<name>A0AAW8APT0_KLEPN</name>
<dbReference type="GO" id="GO:0016787">
    <property type="term" value="F:hydrolase activity"/>
    <property type="evidence" value="ECO:0007669"/>
    <property type="project" value="UniProtKB-KW"/>
</dbReference>
<evidence type="ECO:0000313" key="7">
    <source>
        <dbReference type="Proteomes" id="UP001244490"/>
    </source>
</evidence>
<reference evidence="6" key="1">
    <citation type="submission" date="2023-07" db="EMBL/GenBank/DDBJ databases">
        <authorList>
            <person name="Peng Z."/>
        </authorList>
    </citation>
    <scope>NUCLEOTIDE SEQUENCE</scope>
    <source>
        <strain evidence="6">KP219</strain>
    </source>
</reference>